<evidence type="ECO:0000256" key="5">
    <source>
        <dbReference type="SAM" id="Coils"/>
    </source>
</evidence>
<evidence type="ECO:0000313" key="7">
    <source>
        <dbReference type="EMBL" id="WUV47292.1"/>
    </source>
</evidence>
<proteinExistence type="predicted"/>
<dbReference type="SUPFAM" id="SSF89082">
    <property type="entry name" value="Antibiotic binding domain of TipA-like multidrug resistance regulators"/>
    <property type="match status" value="1"/>
</dbReference>
<keyword evidence="2" id="KW-0238">DNA-binding</keyword>
<keyword evidence="4" id="KW-0804">Transcription</keyword>
<keyword evidence="1" id="KW-0805">Transcription regulation</keyword>
<dbReference type="PRINTS" id="PR00040">
    <property type="entry name" value="HTHMERR"/>
</dbReference>
<dbReference type="Gene3D" id="1.10.490.50">
    <property type="entry name" value="Antibiotic binding domain of TipA-like multidrug resistance regulators"/>
    <property type="match status" value="1"/>
</dbReference>
<accession>A0ABZ1YVI8</accession>
<name>A0ABZ1YVI8_9NOCA</name>
<dbReference type="Pfam" id="PF07739">
    <property type="entry name" value="TipAS"/>
    <property type="match status" value="1"/>
</dbReference>
<keyword evidence="5" id="KW-0175">Coiled coil</keyword>
<dbReference type="EMBL" id="CP109441">
    <property type="protein sequence ID" value="WUV47292.1"/>
    <property type="molecule type" value="Genomic_DNA"/>
</dbReference>
<reference evidence="7" key="1">
    <citation type="submission" date="2022-10" db="EMBL/GenBank/DDBJ databases">
        <title>The complete genomes of actinobacterial strains from the NBC collection.</title>
        <authorList>
            <person name="Joergensen T.S."/>
            <person name="Alvarez Arevalo M."/>
            <person name="Sterndorff E.B."/>
            <person name="Faurdal D."/>
            <person name="Vuksanovic O."/>
            <person name="Mourched A.-S."/>
            <person name="Charusanti P."/>
            <person name="Shaw S."/>
            <person name="Blin K."/>
            <person name="Weber T."/>
        </authorList>
    </citation>
    <scope>NUCLEOTIDE SEQUENCE</scope>
    <source>
        <strain evidence="7">NBC_01482</strain>
    </source>
</reference>
<dbReference type="PANTHER" id="PTHR30204">
    <property type="entry name" value="REDOX-CYCLING DRUG-SENSING TRANSCRIPTIONAL ACTIVATOR SOXR"/>
    <property type="match status" value="1"/>
</dbReference>
<evidence type="ECO:0000256" key="3">
    <source>
        <dbReference type="ARBA" id="ARBA00023159"/>
    </source>
</evidence>
<dbReference type="InterPro" id="IPR009061">
    <property type="entry name" value="DNA-bd_dom_put_sf"/>
</dbReference>
<dbReference type="InterPro" id="IPR047057">
    <property type="entry name" value="MerR_fam"/>
</dbReference>
<dbReference type="InterPro" id="IPR012925">
    <property type="entry name" value="TipAS_dom"/>
</dbReference>
<dbReference type="Gene3D" id="1.10.1660.10">
    <property type="match status" value="1"/>
</dbReference>
<sequence length="268" mass="29611">MSAPARLDGVTDQADAGLTVGAAAARMGVTIRTLHHWDAIGLVCPTERTDAGYRLYTSADLARVDRVLIYRELGVPLDEIKTVLDAPAIDATSSLRRQRDELRERAARLQRMADGMDRLIEARESGIRLSAEEQVEIFGAHWQPTWTAQAHDRWGDTAEWAQYAERAADRTAEDWQQIADTVDALNADLAAAYRAGVLPGSDEANALAERHRGSIDAYFDCTPAMHICIARTYLTDPNYTTFFDTLAPGLTPWLSAIIHANASRSRMD</sequence>
<feature type="domain" description="HTH merR-type" evidence="6">
    <location>
        <begin position="17"/>
        <end position="86"/>
    </location>
</feature>
<evidence type="ECO:0000313" key="8">
    <source>
        <dbReference type="Proteomes" id="UP001432062"/>
    </source>
</evidence>
<evidence type="ECO:0000256" key="2">
    <source>
        <dbReference type="ARBA" id="ARBA00023125"/>
    </source>
</evidence>
<organism evidence="7 8">
    <name type="scientific">Nocardia vinacea</name>
    <dbReference type="NCBI Taxonomy" id="96468"/>
    <lineage>
        <taxon>Bacteria</taxon>
        <taxon>Bacillati</taxon>
        <taxon>Actinomycetota</taxon>
        <taxon>Actinomycetes</taxon>
        <taxon>Mycobacteriales</taxon>
        <taxon>Nocardiaceae</taxon>
        <taxon>Nocardia</taxon>
    </lineage>
</organism>
<keyword evidence="8" id="KW-1185">Reference proteome</keyword>
<dbReference type="PROSITE" id="PS50937">
    <property type="entry name" value="HTH_MERR_2"/>
    <property type="match status" value="1"/>
</dbReference>
<feature type="coiled-coil region" evidence="5">
    <location>
        <begin position="92"/>
        <end position="119"/>
    </location>
</feature>
<evidence type="ECO:0000256" key="4">
    <source>
        <dbReference type="ARBA" id="ARBA00023163"/>
    </source>
</evidence>
<keyword evidence="3" id="KW-0010">Activator</keyword>
<dbReference type="CDD" id="cd01106">
    <property type="entry name" value="HTH_TipAL-Mta"/>
    <property type="match status" value="1"/>
</dbReference>
<dbReference type="InterPro" id="IPR000551">
    <property type="entry name" value="MerR-type_HTH_dom"/>
</dbReference>
<dbReference type="SUPFAM" id="SSF46955">
    <property type="entry name" value="Putative DNA-binding domain"/>
    <property type="match status" value="1"/>
</dbReference>
<protein>
    <submittedName>
        <fullName evidence="7">MerR family transcriptional regulator</fullName>
    </submittedName>
</protein>
<dbReference type="Proteomes" id="UP001432062">
    <property type="component" value="Chromosome"/>
</dbReference>
<dbReference type="InterPro" id="IPR036244">
    <property type="entry name" value="TipA-like_antibiotic-bd"/>
</dbReference>
<evidence type="ECO:0000259" key="6">
    <source>
        <dbReference type="PROSITE" id="PS50937"/>
    </source>
</evidence>
<dbReference type="PANTHER" id="PTHR30204:SF90">
    <property type="entry name" value="HTH-TYPE TRANSCRIPTIONAL ACTIVATOR MTA"/>
    <property type="match status" value="1"/>
</dbReference>
<evidence type="ECO:0000256" key="1">
    <source>
        <dbReference type="ARBA" id="ARBA00023015"/>
    </source>
</evidence>
<dbReference type="Pfam" id="PF13411">
    <property type="entry name" value="MerR_1"/>
    <property type="match status" value="1"/>
</dbReference>
<gene>
    <name evidence="7" type="ORF">OG563_03340</name>
</gene>
<dbReference type="SMART" id="SM00422">
    <property type="entry name" value="HTH_MERR"/>
    <property type="match status" value="1"/>
</dbReference>